<dbReference type="Gene3D" id="2.30.29.30">
    <property type="entry name" value="Pleckstrin-homology domain (PH domain)/Phosphotyrosine-binding domain (PTB)"/>
    <property type="match status" value="1"/>
</dbReference>
<evidence type="ECO:0000313" key="5">
    <source>
        <dbReference type="Proteomes" id="UP000179807"/>
    </source>
</evidence>
<dbReference type="PROSITE" id="PS50238">
    <property type="entry name" value="RHOGAP"/>
    <property type="match status" value="1"/>
</dbReference>
<reference evidence="4" key="1">
    <citation type="submission" date="2016-10" db="EMBL/GenBank/DDBJ databases">
        <authorList>
            <person name="Benchimol M."/>
            <person name="Almeida L.G."/>
            <person name="Vasconcelos A.T."/>
            <person name="Perreira-Neves A."/>
            <person name="Rosa I.A."/>
            <person name="Tasca T."/>
            <person name="Bogo M.R."/>
            <person name="de Souza W."/>
        </authorList>
    </citation>
    <scope>NUCLEOTIDE SEQUENCE [LARGE SCALE GENOMIC DNA]</scope>
    <source>
        <strain evidence="4">K</strain>
    </source>
</reference>
<dbReference type="Pfam" id="PF00620">
    <property type="entry name" value="RhoGAP"/>
    <property type="match status" value="1"/>
</dbReference>
<dbReference type="SUPFAM" id="SSF50729">
    <property type="entry name" value="PH domain-like"/>
    <property type="match status" value="1"/>
</dbReference>
<dbReference type="SMART" id="SM00233">
    <property type="entry name" value="PH"/>
    <property type="match status" value="1"/>
</dbReference>
<evidence type="ECO:0000313" key="4">
    <source>
        <dbReference type="EMBL" id="OHT14876.1"/>
    </source>
</evidence>
<dbReference type="GO" id="GO:0005737">
    <property type="term" value="C:cytoplasm"/>
    <property type="evidence" value="ECO:0007669"/>
    <property type="project" value="TreeGrafter"/>
</dbReference>
<protein>
    <submittedName>
        <fullName evidence="4">RhoGAP domain containing protein</fullName>
    </submittedName>
</protein>
<dbReference type="SUPFAM" id="SSF48350">
    <property type="entry name" value="GTPase activation domain, GAP"/>
    <property type="match status" value="1"/>
</dbReference>
<dbReference type="RefSeq" id="XP_068368012.1">
    <property type="nucleotide sequence ID" value="XM_068514505.1"/>
</dbReference>
<dbReference type="Proteomes" id="UP000179807">
    <property type="component" value="Unassembled WGS sequence"/>
</dbReference>
<dbReference type="PANTHER" id="PTHR23176:SF0">
    <property type="entry name" value="RHO GTPASE ACTIVATING PROTEIN AT 19D, ISOFORM D"/>
    <property type="match status" value="1"/>
</dbReference>
<dbReference type="EMBL" id="MLAK01000305">
    <property type="protein sequence ID" value="OHT14876.1"/>
    <property type="molecule type" value="Genomic_DNA"/>
</dbReference>
<dbReference type="Gene3D" id="1.10.555.10">
    <property type="entry name" value="Rho GTPase activation protein"/>
    <property type="match status" value="1"/>
</dbReference>
<keyword evidence="1" id="KW-0343">GTPase activation</keyword>
<feature type="domain" description="PH" evidence="2">
    <location>
        <begin position="12"/>
        <end position="114"/>
    </location>
</feature>
<dbReference type="CDD" id="cd00159">
    <property type="entry name" value="RhoGAP"/>
    <property type="match status" value="1"/>
</dbReference>
<proteinExistence type="predicted"/>
<dbReference type="AlphaFoldDB" id="A0A1J4KYV2"/>
<dbReference type="OrthoDB" id="185175at2759"/>
<dbReference type="PANTHER" id="PTHR23176">
    <property type="entry name" value="RHO/RAC/CDC GTPASE-ACTIVATING PROTEIN"/>
    <property type="match status" value="1"/>
</dbReference>
<evidence type="ECO:0000259" key="2">
    <source>
        <dbReference type="PROSITE" id="PS50003"/>
    </source>
</evidence>
<dbReference type="InterPro" id="IPR011993">
    <property type="entry name" value="PH-like_dom_sf"/>
</dbReference>
<sequence length="439" mass="50256">MTGDLFQIDITRIIKQGSLDKMGGSVHSWKKRWFVLADKYLHYFKDQQMKEAPLGSIPIVDCTISLVEPNDGPGFYFLLRLPQTSNAHRNEFLIRSSSSEDRSNWILSINKANTHTIFKSPLTTSLKVNQNKPGIFIPIPYFFIKAFKYLEDNFLKFEGLYRLNGSSSRIEELVNKINQNQQIEFTDPNTTTGLIKLFMTSLPESLIPVSHINTFKNFNCNLPSEKQIQILRQVLRTLPLPNYLLIVYLFQHLRKVLSNSSDNKMDERAISVCIGPSLIFTSESSLQYEISVIQQEICKSLLINYDQIFLNGKPLMLFNSNSNMIMSYNKIITEQDSCAPFVLDVTPNSIVQTVFEDSSGWTISIDNDRWGVIHQNYLERAVSSHEVGIGLAKQTAKWSLKPEDIALMGVECPESVQLFEILMERIKGLRDRVAQKYSK</sequence>
<dbReference type="InterPro" id="IPR000198">
    <property type="entry name" value="RhoGAP_dom"/>
</dbReference>
<dbReference type="VEuPathDB" id="TrichDB:TRFO_42843"/>
<dbReference type="InterPro" id="IPR008936">
    <property type="entry name" value="Rho_GTPase_activation_prot"/>
</dbReference>
<accession>A0A1J4KYV2</accession>
<dbReference type="InterPro" id="IPR050729">
    <property type="entry name" value="Rho-GAP"/>
</dbReference>
<comment type="caution">
    <text evidence="4">The sequence shown here is derived from an EMBL/GenBank/DDBJ whole genome shotgun (WGS) entry which is preliminary data.</text>
</comment>
<dbReference type="SMART" id="SM00324">
    <property type="entry name" value="RhoGAP"/>
    <property type="match status" value="1"/>
</dbReference>
<evidence type="ECO:0000256" key="1">
    <source>
        <dbReference type="ARBA" id="ARBA00022468"/>
    </source>
</evidence>
<dbReference type="GO" id="GO:0007165">
    <property type="term" value="P:signal transduction"/>
    <property type="evidence" value="ECO:0007669"/>
    <property type="project" value="InterPro"/>
</dbReference>
<gene>
    <name evidence="4" type="ORF">TRFO_42843</name>
</gene>
<feature type="domain" description="Rho-GAP" evidence="3">
    <location>
        <begin position="124"/>
        <end position="309"/>
    </location>
</feature>
<dbReference type="InterPro" id="IPR001849">
    <property type="entry name" value="PH_domain"/>
</dbReference>
<dbReference type="GO" id="GO:0005096">
    <property type="term" value="F:GTPase activator activity"/>
    <property type="evidence" value="ECO:0007669"/>
    <property type="project" value="UniProtKB-KW"/>
</dbReference>
<keyword evidence="5" id="KW-1185">Reference proteome</keyword>
<organism evidence="4 5">
    <name type="scientific">Tritrichomonas foetus</name>
    <dbReference type="NCBI Taxonomy" id="1144522"/>
    <lineage>
        <taxon>Eukaryota</taxon>
        <taxon>Metamonada</taxon>
        <taxon>Parabasalia</taxon>
        <taxon>Tritrichomonadida</taxon>
        <taxon>Tritrichomonadidae</taxon>
        <taxon>Tritrichomonas</taxon>
    </lineage>
</organism>
<evidence type="ECO:0000259" key="3">
    <source>
        <dbReference type="PROSITE" id="PS50238"/>
    </source>
</evidence>
<name>A0A1J4KYV2_9EUKA</name>
<dbReference type="GeneID" id="94849209"/>
<dbReference type="Pfam" id="PF00169">
    <property type="entry name" value="PH"/>
    <property type="match status" value="1"/>
</dbReference>
<dbReference type="PROSITE" id="PS50003">
    <property type="entry name" value="PH_DOMAIN"/>
    <property type="match status" value="1"/>
</dbReference>